<dbReference type="FunFam" id="3.10.129.10:FF:000033">
    <property type="entry name" value="acyl-coenzyme A thioesterase 13"/>
    <property type="match status" value="1"/>
</dbReference>
<keyword evidence="2" id="KW-0378">Hydrolase</keyword>
<protein>
    <recommendedName>
        <fullName evidence="4">Thioesterase domain-containing protein</fullName>
    </recommendedName>
</protein>
<feature type="domain" description="Thioesterase" evidence="4">
    <location>
        <begin position="53"/>
        <end position="128"/>
    </location>
</feature>
<dbReference type="EMBL" id="WVTA01000011">
    <property type="protein sequence ID" value="KAK3203118.1"/>
    <property type="molecule type" value="Genomic_DNA"/>
</dbReference>
<evidence type="ECO:0000313" key="6">
    <source>
        <dbReference type="Proteomes" id="UP001280581"/>
    </source>
</evidence>
<dbReference type="InterPro" id="IPR039298">
    <property type="entry name" value="ACOT13"/>
</dbReference>
<dbReference type="SUPFAM" id="SSF54637">
    <property type="entry name" value="Thioesterase/thiol ester dehydrase-isomerase"/>
    <property type="match status" value="1"/>
</dbReference>
<evidence type="ECO:0000256" key="2">
    <source>
        <dbReference type="ARBA" id="ARBA00022801"/>
    </source>
</evidence>
<dbReference type="PANTHER" id="PTHR21660:SF1">
    <property type="entry name" value="ACYL-COENZYME A THIOESTERASE 13"/>
    <property type="match status" value="1"/>
</dbReference>
<accession>A0AAN6LRJ3</accession>
<evidence type="ECO:0000256" key="1">
    <source>
        <dbReference type="ARBA" id="ARBA00008324"/>
    </source>
</evidence>
<dbReference type="InterPro" id="IPR029069">
    <property type="entry name" value="HotDog_dom_sf"/>
</dbReference>
<gene>
    <name evidence="5" type="ORF">GRF29_112g292537</name>
</gene>
<proteinExistence type="inferred from homology"/>
<dbReference type="GO" id="GO:0047617">
    <property type="term" value="F:fatty acyl-CoA hydrolase activity"/>
    <property type="evidence" value="ECO:0007669"/>
    <property type="project" value="InterPro"/>
</dbReference>
<evidence type="ECO:0000256" key="3">
    <source>
        <dbReference type="SAM" id="MobiDB-lite"/>
    </source>
</evidence>
<reference evidence="5 6" key="1">
    <citation type="submission" date="2021-02" db="EMBL/GenBank/DDBJ databases">
        <title>Genome assembly of Pseudopithomyces chartarum.</title>
        <authorList>
            <person name="Jauregui R."/>
            <person name="Singh J."/>
            <person name="Voisey C."/>
        </authorList>
    </citation>
    <scope>NUCLEOTIDE SEQUENCE [LARGE SCALE GENOMIC DNA]</scope>
    <source>
        <strain evidence="5 6">AGR01</strain>
    </source>
</reference>
<name>A0AAN6LRJ3_9PLEO</name>
<dbReference type="InterPro" id="IPR006683">
    <property type="entry name" value="Thioestr_dom"/>
</dbReference>
<evidence type="ECO:0000313" key="5">
    <source>
        <dbReference type="EMBL" id="KAK3203118.1"/>
    </source>
</evidence>
<comment type="similarity">
    <text evidence="1">Belongs to the thioesterase PaaI family.</text>
</comment>
<feature type="region of interest" description="Disordered" evidence="3">
    <location>
        <begin position="148"/>
        <end position="203"/>
    </location>
</feature>
<dbReference type="AlphaFoldDB" id="A0AAN6LRJ3"/>
<dbReference type="Pfam" id="PF03061">
    <property type="entry name" value="4HBT"/>
    <property type="match status" value="1"/>
</dbReference>
<dbReference type="PANTHER" id="PTHR21660">
    <property type="entry name" value="THIOESTERASE SUPERFAMILY MEMBER-RELATED"/>
    <property type="match status" value="1"/>
</dbReference>
<keyword evidence="6" id="KW-1185">Reference proteome</keyword>
<dbReference type="Gene3D" id="3.10.129.10">
    <property type="entry name" value="Hotdog Thioesterase"/>
    <property type="match status" value="1"/>
</dbReference>
<organism evidence="5 6">
    <name type="scientific">Pseudopithomyces chartarum</name>
    <dbReference type="NCBI Taxonomy" id="1892770"/>
    <lineage>
        <taxon>Eukaryota</taxon>
        <taxon>Fungi</taxon>
        <taxon>Dikarya</taxon>
        <taxon>Ascomycota</taxon>
        <taxon>Pezizomycotina</taxon>
        <taxon>Dothideomycetes</taxon>
        <taxon>Pleosporomycetidae</taxon>
        <taxon>Pleosporales</taxon>
        <taxon>Massarineae</taxon>
        <taxon>Didymosphaeriaceae</taxon>
        <taxon>Pseudopithomyces</taxon>
    </lineage>
</organism>
<feature type="compositionally biased region" description="Basic and acidic residues" evidence="3">
    <location>
        <begin position="158"/>
        <end position="196"/>
    </location>
</feature>
<comment type="caution">
    <text evidence="5">The sequence shown here is derived from an EMBL/GenBank/DDBJ whole genome shotgun (WGS) entry which is preliminary data.</text>
</comment>
<dbReference type="Proteomes" id="UP001280581">
    <property type="component" value="Unassembled WGS sequence"/>
</dbReference>
<evidence type="ECO:0000259" key="4">
    <source>
        <dbReference type="Pfam" id="PF03061"/>
    </source>
</evidence>
<sequence length="203" mass="22047">MPALKFVRTVWESFRATSGLEPRLLDGLKVTHVVPGRVKFELPIEKHHTNRLKILHGGTIASMVDLGGSLAVASRGLFATGVSTDLNVTYLSSGGQIGDLVKAEVSCDKFGKTLAFTSILFKNHKDEVFARGSHTKYISLAWKDPNNITEELSPKPTKGKEGSSPPEEKNVDGGKKKEEGKEKPGPQDEKVPEGFDKLPNVPS</sequence>
<dbReference type="CDD" id="cd03443">
    <property type="entry name" value="PaaI_thioesterase"/>
    <property type="match status" value="1"/>
</dbReference>